<dbReference type="Proteomes" id="UP000241903">
    <property type="component" value="Segment"/>
</dbReference>
<dbReference type="Gene3D" id="3.40.50.620">
    <property type="entry name" value="HUPs"/>
    <property type="match status" value="1"/>
</dbReference>
<feature type="compositionally biased region" description="Basic and acidic residues" evidence="1">
    <location>
        <begin position="65"/>
        <end position="78"/>
    </location>
</feature>
<dbReference type="OrthoDB" id="6875at10239"/>
<dbReference type="EMBL" id="KU686205">
    <property type="protein sequence ID" value="AOV60526.1"/>
    <property type="molecule type" value="Genomic_DNA"/>
</dbReference>
<evidence type="ECO:0000259" key="2">
    <source>
        <dbReference type="Pfam" id="PF01467"/>
    </source>
</evidence>
<evidence type="ECO:0000256" key="1">
    <source>
        <dbReference type="SAM" id="MobiDB-lite"/>
    </source>
</evidence>
<accession>A0A1D8KQ03</accession>
<name>A0A1D8KQ03_9CAUD</name>
<keyword evidence="6" id="KW-1185">Reference proteome</keyword>
<feature type="region of interest" description="Disordered" evidence="1">
    <location>
        <begin position="54"/>
        <end position="87"/>
    </location>
</feature>
<dbReference type="Proteomes" id="UP000240393">
    <property type="component" value="Segment"/>
</dbReference>
<evidence type="ECO:0000313" key="3">
    <source>
        <dbReference type="EMBL" id="AOV60298.1"/>
    </source>
</evidence>
<sequence>MSFFKKVRTILEGQTMASQQAKQMGLRGNDHGDWYDAEGNLRAKTVKGRLQIFKGKQAAKPEQPVQKEKEQDSEERTSDTITVGFGRFNPPTIGHEKLINTIAQTAGKGGQYRIYPSRSQDPKKNPLEASDKVNYMRQMFPDHANSIIDDDKTRTIFDVLKAAHGKGYSSVNIVVGSDRVKEFENLANKYNGQLYDFKKINIVSAGERDADAEGVEGMSASKLRKAALDNDYETFKSGISKNLDDKTTKQLYNTIRKGMKVKTEGWQVAPKLFPDTLRENYFAKKLFQVGTWVENMNHGLIGKITRSGANYVIAVTEDNIMFKSWLKDLIEVSDKDHKEFGTPKYTEYTASKVPGQYPIINKLRQQYRKNYRKS</sequence>
<dbReference type="InterPro" id="IPR004821">
    <property type="entry name" value="Cyt_trans-like"/>
</dbReference>
<organism evidence="5 6">
    <name type="scientific">Synechococcus phage S-CAM9</name>
    <dbReference type="NCBI Taxonomy" id="1883369"/>
    <lineage>
        <taxon>Viruses</taxon>
        <taxon>Duplodnaviria</taxon>
        <taxon>Heunggongvirae</taxon>
        <taxon>Uroviricota</taxon>
        <taxon>Caudoviricetes</taxon>
        <taxon>Pantevenvirales</taxon>
        <taxon>Kyanoviridae</taxon>
        <taxon>Kanaloavirus</taxon>
        <taxon>Kanaloavirus scam9</taxon>
    </lineage>
</organism>
<dbReference type="RefSeq" id="YP_009322587.1">
    <property type="nucleotide sequence ID" value="NC_031922.1"/>
</dbReference>
<dbReference type="GO" id="GO:0016740">
    <property type="term" value="F:transferase activity"/>
    <property type="evidence" value="ECO:0007669"/>
    <property type="project" value="UniProtKB-KW"/>
</dbReference>
<evidence type="ECO:0000313" key="7">
    <source>
        <dbReference type="Proteomes" id="UP000240393"/>
    </source>
</evidence>
<evidence type="ECO:0000313" key="4">
    <source>
        <dbReference type="EMBL" id="AOV60526.1"/>
    </source>
</evidence>
<dbReference type="Pfam" id="PF01467">
    <property type="entry name" value="CTP_transf_like"/>
    <property type="match status" value="1"/>
</dbReference>
<dbReference type="KEGG" id="vg:30307736"/>
<evidence type="ECO:0000313" key="6">
    <source>
        <dbReference type="Proteomes" id="UP000202784"/>
    </source>
</evidence>
<dbReference type="EMBL" id="KU686204">
    <property type="protein sequence ID" value="AOV60298.1"/>
    <property type="molecule type" value="Genomic_DNA"/>
</dbReference>
<dbReference type="GeneID" id="30307736"/>
<dbReference type="InterPro" id="IPR014729">
    <property type="entry name" value="Rossmann-like_a/b/a_fold"/>
</dbReference>
<dbReference type="Proteomes" id="UP000202784">
    <property type="component" value="Segment"/>
</dbReference>
<dbReference type="EMBL" id="KU686206">
    <property type="protein sequence ID" value="AOV60755.1"/>
    <property type="molecule type" value="Genomic_DNA"/>
</dbReference>
<keyword evidence="5" id="KW-0808">Transferase</keyword>
<feature type="domain" description="Cytidyltransferase-like" evidence="2">
    <location>
        <begin position="86"/>
        <end position="225"/>
    </location>
</feature>
<reference evidence="6 7" key="1">
    <citation type="journal article" date="2016" name="Virology">
        <title>The genomic content and context of auxiliary metabolic genes in marine cyanomyoviruses.</title>
        <authorList>
            <person name="Crummett L.T."/>
            <person name="Puxty R.J."/>
            <person name="Weihe C."/>
            <person name="Marston M.F."/>
            <person name="Martiny J.B."/>
        </authorList>
    </citation>
    <scope>NUCLEOTIDE SEQUENCE [LARGE SCALE GENOMIC DNA]</scope>
    <source>
        <strain evidence="3">0808SB05</strain>
        <strain evidence="4">0908SB82</strain>
        <strain evidence="5">1109NB16</strain>
    </source>
</reference>
<evidence type="ECO:0000313" key="5">
    <source>
        <dbReference type="EMBL" id="AOV60755.1"/>
    </source>
</evidence>
<dbReference type="SUPFAM" id="SSF52374">
    <property type="entry name" value="Nucleotidylyl transferase"/>
    <property type="match status" value="1"/>
</dbReference>
<protein>
    <submittedName>
        <fullName evidence="5">Cytitidyltransferase</fullName>
    </submittedName>
</protein>
<gene>
    <name evidence="5" type="ORF">N161109_152</name>
    <name evidence="3" type="ORF">S050808_151</name>
    <name evidence="4" type="ORF">S820908_151</name>
</gene>
<proteinExistence type="predicted"/>